<dbReference type="InterPro" id="IPR008969">
    <property type="entry name" value="CarboxyPept-like_regulatory"/>
</dbReference>
<comment type="caution">
    <text evidence="1">The sequence shown here is derived from an EMBL/GenBank/DDBJ whole genome shotgun (WGS) entry which is preliminary data.</text>
</comment>
<organism evidence="1 2">
    <name type="scientific">Robiginitalea marina</name>
    <dbReference type="NCBI Taxonomy" id="2954105"/>
    <lineage>
        <taxon>Bacteria</taxon>
        <taxon>Pseudomonadati</taxon>
        <taxon>Bacteroidota</taxon>
        <taxon>Flavobacteriia</taxon>
        <taxon>Flavobacteriales</taxon>
        <taxon>Flavobacteriaceae</taxon>
        <taxon>Robiginitalea</taxon>
    </lineage>
</organism>
<dbReference type="EMBL" id="JAMXIB010000001">
    <property type="protein sequence ID" value="MCO5723664.1"/>
    <property type="molecule type" value="Genomic_DNA"/>
</dbReference>
<reference evidence="1 2" key="1">
    <citation type="submission" date="2022-06" db="EMBL/GenBank/DDBJ databases">
        <authorList>
            <person name="Xuan X."/>
        </authorList>
    </citation>
    <scope>NUCLEOTIDE SEQUENCE [LARGE SCALE GENOMIC DNA]</scope>
    <source>
        <strain evidence="1 2">2V75</strain>
    </source>
</reference>
<dbReference type="Proteomes" id="UP001206312">
    <property type="component" value="Unassembled WGS sequence"/>
</dbReference>
<protein>
    <submittedName>
        <fullName evidence="1">Carboxypeptidase-like regulatory domain-containing protein</fullName>
    </submittedName>
</protein>
<sequence length="397" mass="44305">MKEILLSVFCIWTLAIQGQLAYEGQVVDAQSGNPIPFVNIGVVGRGIGTVSREDGRFLLEFRPGEVESGDLLRISSLGYTPREIPLAHLDTRLKVFVFRLEPEPISLSEVVVSSAELMEVEEEHGYPDLIGKGIGYWKDSVALGGELASLIRMRKGLYRLNSLFFHILENPSDSVQLRINFYSPNRNGGIPGENLNKSGKNMLHTVKAGTIFSVIDLKPYDLWVRDDFIVSLELLGVHGTPQVMLSLPAGEQPSGKSYRRYASQGDWETIDGAVVGFSVQATLFTDNPRRMPSPREVRKRLRSESEISGIVFSAGPALRGQKISQPMEGATVINYTRNTTVQTDKWGRYRMKVAKGDILGVSYPGKYQLIVEVTEPRNFNFQLHSSRELNMQRIDAE</sequence>
<accession>A0ABT1AUF5</accession>
<evidence type="ECO:0000313" key="1">
    <source>
        <dbReference type="EMBL" id="MCO5723664.1"/>
    </source>
</evidence>
<dbReference type="Pfam" id="PF13715">
    <property type="entry name" value="CarbopepD_reg_2"/>
    <property type="match status" value="1"/>
</dbReference>
<keyword evidence="2" id="KW-1185">Reference proteome</keyword>
<proteinExistence type="predicted"/>
<gene>
    <name evidence="1" type="ORF">NG653_02265</name>
</gene>
<dbReference type="Gene3D" id="2.60.40.1120">
    <property type="entry name" value="Carboxypeptidase-like, regulatory domain"/>
    <property type="match status" value="1"/>
</dbReference>
<dbReference type="RefSeq" id="WP_252740034.1">
    <property type="nucleotide sequence ID" value="NZ_JAMXIB010000001.1"/>
</dbReference>
<dbReference type="SUPFAM" id="SSF49464">
    <property type="entry name" value="Carboxypeptidase regulatory domain-like"/>
    <property type="match status" value="2"/>
</dbReference>
<evidence type="ECO:0000313" key="2">
    <source>
        <dbReference type="Proteomes" id="UP001206312"/>
    </source>
</evidence>
<name>A0ABT1AUF5_9FLAO</name>